<keyword evidence="2" id="KW-1185">Reference proteome</keyword>
<organism evidence="1 2">
    <name type="scientific">Carboxydothermus islandicus</name>
    <dbReference type="NCBI Taxonomy" id="661089"/>
    <lineage>
        <taxon>Bacteria</taxon>
        <taxon>Bacillati</taxon>
        <taxon>Bacillota</taxon>
        <taxon>Clostridia</taxon>
        <taxon>Thermoanaerobacterales</taxon>
        <taxon>Thermoanaerobacteraceae</taxon>
        <taxon>Carboxydothermus</taxon>
    </lineage>
</organism>
<reference evidence="2" key="1">
    <citation type="submission" date="2016-12" db="EMBL/GenBank/DDBJ databases">
        <title>Draft Genome Sequences od Carboxydothermus pertinax and islandicus, Hydrogenogenic Carboxydotrophic Bacteria.</title>
        <authorList>
            <person name="Fukuyama Y."/>
            <person name="Ohmae K."/>
            <person name="Yoneda Y."/>
            <person name="Yoshida T."/>
            <person name="Sako Y."/>
        </authorList>
    </citation>
    <scope>NUCLEOTIDE SEQUENCE [LARGE SCALE GENOMIC DNA]</scope>
    <source>
        <strain evidence="2">SET</strain>
    </source>
</reference>
<evidence type="ECO:0000313" key="2">
    <source>
        <dbReference type="Proteomes" id="UP000187338"/>
    </source>
</evidence>
<gene>
    <name evidence="1" type="ORF">ciss_10650</name>
</gene>
<dbReference type="Proteomes" id="UP000187338">
    <property type="component" value="Unassembled WGS sequence"/>
</dbReference>
<dbReference type="AlphaFoldDB" id="A0A1L8D1T1"/>
<name>A0A1L8D1T1_9THEO</name>
<comment type="caution">
    <text evidence="1">The sequence shown here is derived from an EMBL/GenBank/DDBJ whole genome shotgun (WGS) entry which is preliminary data.</text>
</comment>
<feature type="non-terminal residue" evidence="1">
    <location>
        <position position="54"/>
    </location>
</feature>
<proteinExistence type="predicted"/>
<accession>A0A1L8D1T1</accession>
<evidence type="ECO:0000313" key="1">
    <source>
        <dbReference type="EMBL" id="GAV25132.1"/>
    </source>
</evidence>
<protein>
    <submittedName>
        <fullName evidence="1">Uncharacterized protein</fullName>
    </submittedName>
</protein>
<sequence>MKEDLKPYAYKQSEPLEGGDGVLFVERAGELLYVARLRLIRPEPKRKRVRRGRK</sequence>
<dbReference type="EMBL" id="BDJL01000032">
    <property type="protein sequence ID" value="GAV25132.1"/>
    <property type="molecule type" value="Genomic_DNA"/>
</dbReference>